<name>A0A5E4QF06_9NEOP</name>
<reference evidence="2 3" key="1">
    <citation type="submission" date="2017-07" db="EMBL/GenBank/DDBJ databases">
        <authorList>
            <person name="Talla V."/>
            <person name="Backstrom N."/>
        </authorList>
    </citation>
    <scope>NUCLEOTIDE SEQUENCE [LARGE SCALE GENOMIC DNA]</scope>
</reference>
<dbReference type="AlphaFoldDB" id="A0A5E4QF06"/>
<accession>A0A5E4QF06</accession>
<organism evidence="2 3">
    <name type="scientific">Leptidea sinapis</name>
    <dbReference type="NCBI Taxonomy" id="189913"/>
    <lineage>
        <taxon>Eukaryota</taxon>
        <taxon>Metazoa</taxon>
        <taxon>Ecdysozoa</taxon>
        <taxon>Arthropoda</taxon>
        <taxon>Hexapoda</taxon>
        <taxon>Insecta</taxon>
        <taxon>Pterygota</taxon>
        <taxon>Neoptera</taxon>
        <taxon>Endopterygota</taxon>
        <taxon>Lepidoptera</taxon>
        <taxon>Glossata</taxon>
        <taxon>Ditrysia</taxon>
        <taxon>Papilionoidea</taxon>
        <taxon>Pieridae</taxon>
        <taxon>Dismorphiinae</taxon>
        <taxon>Leptidea</taxon>
    </lineage>
</organism>
<evidence type="ECO:0000313" key="2">
    <source>
        <dbReference type="EMBL" id="VVC96066.1"/>
    </source>
</evidence>
<dbReference type="Pfam" id="PF13843">
    <property type="entry name" value="DDE_Tnp_1_7"/>
    <property type="match status" value="1"/>
</dbReference>
<evidence type="ECO:0000313" key="3">
    <source>
        <dbReference type="Proteomes" id="UP000324832"/>
    </source>
</evidence>
<keyword evidence="3" id="KW-1185">Reference proteome</keyword>
<evidence type="ECO:0000259" key="1">
    <source>
        <dbReference type="Pfam" id="PF13843"/>
    </source>
</evidence>
<gene>
    <name evidence="2" type="ORF">LSINAPIS_LOCUS7641</name>
</gene>
<dbReference type="InterPro" id="IPR029526">
    <property type="entry name" value="PGBD"/>
</dbReference>
<dbReference type="EMBL" id="FZQP02002548">
    <property type="protein sequence ID" value="VVC96066.1"/>
    <property type="molecule type" value="Genomic_DNA"/>
</dbReference>
<sequence>MKRANYKCHLLRLWLAHLHYQFRRLFRSELSSSDDDDDSDSVVPFLLPREYQQSLDIPMDPKLDLPVPPIEPPTAIPEKKPGDQSIKPELDGLSDGAMQPVDLFHFMWSDYPNPPIPSREKGSLPFTQQNVGPTVRCRDPYEIFTTIWDQKIMNHIVKETNRYAEDQVSRGLERGSLGPWSRINFWQEYWSTDEDIFATPGFRAVMYLKRFQFLSSCLHFNDNRNMRAQELSPSQAKLFKLEPIITHLNHKFQAMYTLDQNISVNESLLQWKGWLSINQFIGNKSAKVGIKTYEICESQSGYLWRFDVHAHKRAIPQTQH</sequence>
<dbReference type="PANTHER" id="PTHR46599:SF3">
    <property type="entry name" value="PIGGYBAC TRANSPOSABLE ELEMENT-DERIVED PROTEIN 4"/>
    <property type="match status" value="1"/>
</dbReference>
<proteinExistence type="predicted"/>
<protein>
    <recommendedName>
        <fullName evidence="1">PiggyBac transposable element-derived protein domain-containing protein</fullName>
    </recommendedName>
</protein>
<feature type="domain" description="PiggyBac transposable element-derived protein" evidence="1">
    <location>
        <begin position="139"/>
        <end position="316"/>
    </location>
</feature>
<dbReference type="Proteomes" id="UP000324832">
    <property type="component" value="Unassembled WGS sequence"/>
</dbReference>
<dbReference type="PANTHER" id="PTHR46599">
    <property type="entry name" value="PIGGYBAC TRANSPOSABLE ELEMENT-DERIVED PROTEIN 4"/>
    <property type="match status" value="1"/>
</dbReference>